<organism evidence="3 4">
    <name type="scientific">Nocardioides mangrovi</name>
    <dbReference type="NCBI Taxonomy" id="2874580"/>
    <lineage>
        <taxon>Bacteria</taxon>
        <taxon>Bacillati</taxon>
        <taxon>Actinomycetota</taxon>
        <taxon>Actinomycetes</taxon>
        <taxon>Propionibacteriales</taxon>
        <taxon>Nocardioidaceae</taxon>
        <taxon>Nocardioides</taxon>
    </lineage>
</organism>
<gene>
    <name evidence="3" type="ORF">K8U61_12320</name>
</gene>
<dbReference type="PROSITE" id="PS51494">
    <property type="entry name" value="SPOIVB"/>
    <property type="match status" value="1"/>
</dbReference>
<comment type="caution">
    <text evidence="3">The sequence shown here is derived from an EMBL/GenBank/DDBJ whole genome shotgun (WGS) entry which is preliminary data.</text>
</comment>
<dbReference type="RefSeq" id="WP_224123320.1">
    <property type="nucleotide sequence ID" value="NZ_JAIQZJ010000006.1"/>
</dbReference>
<feature type="chain" id="PRO_5046661432" description="Peptidase S55 domain-containing protein" evidence="1">
    <location>
        <begin position="23"/>
        <end position="594"/>
    </location>
</feature>
<dbReference type="InterPro" id="IPR009003">
    <property type="entry name" value="Peptidase_S1_PA"/>
</dbReference>
<evidence type="ECO:0000313" key="3">
    <source>
        <dbReference type="EMBL" id="MBZ5738953.1"/>
    </source>
</evidence>
<evidence type="ECO:0000313" key="4">
    <source>
        <dbReference type="Proteomes" id="UP000780875"/>
    </source>
</evidence>
<reference evidence="3 4" key="1">
    <citation type="submission" date="2021-09" db="EMBL/GenBank/DDBJ databases">
        <title>Whole genome sequence of Nocardioides sp. GBK3QG-3.</title>
        <authorList>
            <person name="Tuo L."/>
        </authorList>
    </citation>
    <scope>NUCLEOTIDE SEQUENCE [LARGE SCALE GENOMIC DNA]</scope>
    <source>
        <strain evidence="3 4">GBK3QG-3</strain>
    </source>
</reference>
<feature type="signal peptide" evidence="1">
    <location>
        <begin position="1"/>
        <end position="22"/>
    </location>
</feature>
<dbReference type="EMBL" id="JAIQZJ010000006">
    <property type="protein sequence ID" value="MBZ5738953.1"/>
    <property type="molecule type" value="Genomic_DNA"/>
</dbReference>
<dbReference type="SUPFAM" id="SSF50494">
    <property type="entry name" value="Trypsin-like serine proteases"/>
    <property type="match status" value="1"/>
</dbReference>
<evidence type="ECO:0000256" key="1">
    <source>
        <dbReference type="SAM" id="SignalP"/>
    </source>
</evidence>
<name>A0ABS7UD74_9ACTN</name>
<dbReference type="InterPro" id="IPR008763">
    <property type="entry name" value="Peptidase_S55"/>
</dbReference>
<accession>A0ABS7UD74</accession>
<protein>
    <recommendedName>
        <fullName evidence="2">Peptidase S55 domain-containing protein</fullName>
    </recommendedName>
</protein>
<keyword evidence="1" id="KW-0732">Signal</keyword>
<proteinExistence type="predicted"/>
<sequence length="594" mass="61234">MPRARALASLTAVLGLGLAAVAAVGTATPAVSADPAGDCATPFPEADLAAGDAVTGLTVTQGTTPESFTGEVLGILDDGIAPDVDMIMVRLSSPAIAEAGIWEGMSGSPVYAADGRLIGAVSYGLAYGHSPVAGVTPYESMDDYLADTDAAASKVAVGRTAARQIARRTSVTAAQASEGFSQLPMRMGVSGVGARRLAAVTSHAAGHRWLARDTYAVGSAGRAATSASDIVAGGNLAASYMYGDVTMAGVGTVTSVCGDRVVGFGHPMDLRGETSLALHPADTIYIQDDLVTSFKIANLGEPVGTITDDRTTGITGTLGTLPHTVTVSSTLTYGDRTRTGVTHVALDSADALASGIFYELIYNHQAVVDGPVRGTEDLAWTITGTDADGAPFELSSSDLYASNGDLTWRIGFGVGDFVYSLAKVPGISIDTISTTSELTDDVSTKRVGSIEVKQDGEWTKVSQRHPGMLSTGKHDARVSLSAGGEQTTFPFEVTIPQRFSGRLGLFEVVGGSNVSIGRLPKDLDKIKEALADKVRADEMLVLLRSGPKLHHGGHSSSATTVRGRSASGKRYVTQVIGPVDSVVKGYSAGLMYVG</sequence>
<evidence type="ECO:0000259" key="2">
    <source>
        <dbReference type="PROSITE" id="PS51494"/>
    </source>
</evidence>
<dbReference type="Proteomes" id="UP000780875">
    <property type="component" value="Unassembled WGS sequence"/>
</dbReference>
<feature type="domain" description="Peptidase S55" evidence="2">
    <location>
        <begin position="1"/>
        <end position="157"/>
    </location>
</feature>
<keyword evidence="4" id="KW-1185">Reference proteome</keyword>